<sequence>MVLFALGSGVATFFAPCSYALLPGYVGYYVAATGQERAPLGGAAVRGGAAAIGALAVFVVLSVLAVVAGEVLERTLPVLEVGVGVALVVLGAWILYAGSGAVHVMLPERRATVSGFTVFGGMYALAATACVLPLFLAVAFQSLTLSTTETALVLGSYAGGFAVLMLSVTVAIAVGHNLGAGRIAPRSDWLIKLAGGVIVLAGFGQLYVAL</sequence>
<dbReference type="EMBL" id="FNLC01000001">
    <property type="protein sequence ID" value="SDQ43771.1"/>
    <property type="molecule type" value="Genomic_DNA"/>
</dbReference>
<evidence type="ECO:0000256" key="1">
    <source>
        <dbReference type="SAM" id="Phobius"/>
    </source>
</evidence>
<accession>A0A1H1AW76</accession>
<dbReference type="Proteomes" id="UP000198848">
    <property type="component" value="Unassembled WGS sequence"/>
</dbReference>
<reference evidence="3" key="1">
    <citation type="submission" date="2016-10" db="EMBL/GenBank/DDBJ databases">
        <authorList>
            <person name="Varghese N."/>
            <person name="Submissions S."/>
        </authorList>
    </citation>
    <scope>NUCLEOTIDE SEQUENCE [LARGE SCALE GENOMIC DNA]</scope>
    <source>
        <strain evidence="3">DSM 24767</strain>
    </source>
</reference>
<proteinExistence type="predicted"/>
<evidence type="ECO:0000313" key="2">
    <source>
        <dbReference type="EMBL" id="SDQ43771.1"/>
    </source>
</evidence>
<feature type="transmembrane region" description="Helical" evidence="1">
    <location>
        <begin position="44"/>
        <end position="66"/>
    </location>
</feature>
<keyword evidence="1" id="KW-0812">Transmembrane</keyword>
<feature type="transmembrane region" description="Helical" evidence="1">
    <location>
        <begin position="152"/>
        <end position="174"/>
    </location>
</feature>
<evidence type="ECO:0000313" key="3">
    <source>
        <dbReference type="Proteomes" id="UP000198848"/>
    </source>
</evidence>
<dbReference type="RefSeq" id="WP_244510182.1">
    <property type="nucleotide sequence ID" value="NZ_FNLC01000001.1"/>
</dbReference>
<keyword evidence="1" id="KW-1133">Transmembrane helix</keyword>
<dbReference type="AlphaFoldDB" id="A0A1H1AW76"/>
<keyword evidence="3" id="KW-1185">Reference proteome</keyword>
<feature type="transmembrane region" description="Helical" evidence="1">
    <location>
        <begin position="116"/>
        <end position="140"/>
    </location>
</feature>
<dbReference type="STRING" id="1095778.SAMN04489842_0828"/>
<name>A0A1H1AW76_NATTX</name>
<gene>
    <name evidence="2" type="ORF">SAMN04489842_0828</name>
</gene>
<organism evidence="2 3">
    <name type="scientific">Natronobacterium texcoconense</name>
    <dbReference type="NCBI Taxonomy" id="1095778"/>
    <lineage>
        <taxon>Archaea</taxon>
        <taxon>Methanobacteriati</taxon>
        <taxon>Methanobacteriota</taxon>
        <taxon>Stenosarchaea group</taxon>
        <taxon>Halobacteria</taxon>
        <taxon>Halobacteriales</taxon>
        <taxon>Natrialbaceae</taxon>
        <taxon>Natronobacterium</taxon>
    </lineage>
</organism>
<feature type="transmembrane region" description="Helical" evidence="1">
    <location>
        <begin position="78"/>
        <end position="96"/>
    </location>
</feature>
<protein>
    <submittedName>
        <fullName evidence="2">Cytochrome c-type biogenesis protein</fullName>
    </submittedName>
</protein>
<keyword evidence="1" id="KW-0472">Membrane</keyword>
<feature type="transmembrane region" description="Helical" evidence="1">
    <location>
        <begin position="189"/>
        <end position="209"/>
    </location>
</feature>